<organism evidence="1 2">
    <name type="scientific">Sphaerodactylus townsendi</name>
    <dbReference type="NCBI Taxonomy" id="933632"/>
    <lineage>
        <taxon>Eukaryota</taxon>
        <taxon>Metazoa</taxon>
        <taxon>Chordata</taxon>
        <taxon>Craniata</taxon>
        <taxon>Vertebrata</taxon>
        <taxon>Euteleostomi</taxon>
        <taxon>Lepidosauria</taxon>
        <taxon>Squamata</taxon>
        <taxon>Bifurcata</taxon>
        <taxon>Gekkota</taxon>
        <taxon>Sphaerodactylidae</taxon>
        <taxon>Sphaerodactylus</taxon>
    </lineage>
</organism>
<protein>
    <submittedName>
        <fullName evidence="1">Uncharacterized protein</fullName>
    </submittedName>
</protein>
<keyword evidence="2" id="KW-1185">Reference proteome</keyword>
<sequence>MPNEANLISLMLLEPNNSTVLRADDSCPLPKLPCRIHQRMELRSSDVVPQLHGGVMYEHQLSSEVPTDEPYHCLKVPTQYYPHKGGQDSVFLNDLHYQLCIEKNEYSNLGFDHVS</sequence>
<proteinExistence type="predicted"/>
<evidence type="ECO:0000313" key="2">
    <source>
        <dbReference type="Proteomes" id="UP000827872"/>
    </source>
</evidence>
<reference evidence="1" key="1">
    <citation type="submission" date="2021-08" db="EMBL/GenBank/DDBJ databases">
        <title>The first chromosome-level gecko genome reveals the dynamic sex chromosomes of Neotropical dwarf geckos (Sphaerodactylidae: Sphaerodactylus).</title>
        <authorList>
            <person name="Pinto B.J."/>
            <person name="Keating S.E."/>
            <person name="Gamble T."/>
        </authorList>
    </citation>
    <scope>NUCLEOTIDE SEQUENCE</scope>
    <source>
        <strain evidence="1">TG3544</strain>
    </source>
</reference>
<dbReference type="Proteomes" id="UP000827872">
    <property type="component" value="Linkage Group LG06"/>
</dbReference>
<evidence type="ECO:0000313" key="1">
    <source>
        <dbReference type="EMBL" id="KAH8007491.1"/>
    </source>
</evidence>
<name>A0ACB8FQP2_9SAUR</name>
<dbReference type="EMBL" id="CM037619">
    <property type="protein sequence ID" value="KAH8007491.1"/>
    <property type="molecule type" value="Genomic_DNA"/>
</dbReference>
<gene>
    <name evidence="1" type="ORF">K3G42_023394</name>
</gene>
<accession>A0ACB8FQP2</accession>
<comment type="caution">
    <text evidence="1">The sequence shown here is derived from an EMBL/GenBank/DDBJ whole genome shotgun (WGS) entry which is preliminary data.</text>
</comment>